<organism evidence="2 3">
    <name type="scientific">Diplogelasinospora grovesii</name>
    <dbReference type="NCBI Taxonomy" id="303347"/>
    <lineage>
        <taxon>Eukaryota</taxon>
        <taxon>Fungi</taxon>
        <taxon>Dikarya</taxon>
        <taxon>Ascomycota</taxon>
        <taxon>Pezizomycotina</taxon>
        <taxon>Sordariomycetes</taxon>
        <taxon>Sordariomycetidae</taxon>
        <taxon>Sordariales</taxon>
        <taxon>Diplogelasinosporaceae</taxon>
        <taxon>Diplogelasinospora</taxon>
    </lineage>
</organism>
<dbReference type="Proteomes" id="UP001303473">
    <property type="component" value="Unassembled WGS sequence"/>
</dbReference>
<name>A0AAN6RZP3_9PEZI</name>
<evidence type="ECO:0000313" key="2">
    <source>
        <dbReference type="EMBL" id="KAK3935135.1"/>
    </source>
</evidence>
<dbReference type="EMBL" id="MU853939">
    <property type="protein sequence ID" value="KAK3935135.1"/>
    <property type="molecule type" value="Genomic_DNA"/>
</dbReference>
<reference evidence="3" key="1">
    <citation type="journal article" date="2023" name="Mol. Phylogenet. Evol.">
        <title>Genome-scale phylogeny and comparative genomics of the fungal order Sordariales.</title>
        <authorList>
            <person name="Hensen N."/>
            <person name="Bonometti L."/>
            <person name="Westerberg I."/>
            <person name="Brannstrom I.O."/>
            <person name="Guillou S."/>
            <person name="Cros-Aarteil S."/>
            <person name="Calhoun S."/>
            <person name="Haridas S."/>
            <person name="Kuo A."/>
            <person name="Mondo S."/>
            <person name="Pangilinan J."/>
            <person name="Riley R."/>
            <person name="LaButti K."/>
            <person name="Andreopoulos B."/>
            <person name="Lipzen A."/>
            <person name="Chen C."/>
            <person name="Yan M."/>
            <person name="Daum C."/>
            <person name="Ng V."/>
            <person name="Clum A."/>
            <person name="Steindorff A."/>
            <person name="Ohm R.A."/>
            <person name="Martin F."/>
            <person name="Silar P."/>
            <person name="Natvig D.O."/>
            <person name="Lalanne C."/>
            <person name="Gautier V."/>
            <person name="Ament-Velasquez S.L."/>
            <person name="Kruys A."/>
            <person name="Hutchinson M.I."/>
            <person name="Powell A.J."/>
            <person name="Barry K."/>
            <person name="Miller A.N."/>
            <person name="Grigoriev I.V."/>
            <person name="Debuchy R."/>
            <person name="Gladieux P."/>
            <person name="Hiltunen Thoren M."/>
            <person name="Johannesson H."/>
        </authorList>
    </citation>
    <scope>NUCLEOTIDE SEQUENCE [LARGE SCALE GENOMIC DNA]</scope>
    <source>
        <strain evidence="3">CBS 340.73</strain>
    </source>
</reference>
<proteinExistence type="predicted"/>
<dbReference type="PANTHER" id="PTHR42085:SF6">
    <property type="entry name" value="F-BOX DOMAIN-CONTAINING PROTEIN"/>
    <property type="match status" value="1"/>
</dbReference>
<dbReference type="AlphaFoldDB" id="A0AAN6RZP3"/>
<gene>
    <name evidence="2" type="ORF">QBC46DRAFT_272424</name>
</gene>
<feature type="chain" id="PRO_5042957718" evidence="1">
    <location>
        <begin position="30"/>
        <end position="565"/>
    </location>
</feature>
<evidence type="ECO:0000313" key="3">
    <source>
        <dbReference type="Proteomes" id="UP001303473"/>
    </source>
</evidence>
<evidence type="ECO:0000256" key="1">
    <source>
        <dbReference type="SAM" id="SignalP"/>
    </source>
</evidence>
<keyword evidence="3" id="KW-1185">Reference proteome</keyword>
<sequence length="565" mass="65064">MRQRRICEYLGLTCTHLLSFLCLPPAVRHRIYCEAGLVSDADVDLNRRPDAADSWPSSDDFQLSYNLLLTCRTIYAEVSSIIYSTNRFFIRYRDSRSLQPLRNLRAPSLASLTHLTVHLNVTSCERVQPCCKVYPEKPHLGCRQHDKPLTTSSRRHQAIFLEWHSAASYITAHVRSSRLQLHFVCDVQDLEAATRAVEPLLSTPTLLADCGIRLGQQPDPALQDLARQTATRAVGGYRLDQPGSPFRFLDFPQELRCQVLEYTDLVTPLCEVEWNPEKGFYVRYSTWNCGDIWECPPALHYACQFRNCWQYSNVGCFCRRYHSAYSSKCNCWSPPTSLFLVCRALREEAQAIFFKKNRFVITPSKGCNRVADGTPPRLEVSIFLTKIVPPDALRFLRFLEVVFPPFDEDYLRPHEPAYRDWLETIDQVRDKLHLPTLTLRVYMADHSPSGQDVTPFRINMTKEQGMTIIAMYARTLGPLSKLNGMKRFFVHLAWPFAWTRSGRRGRKENPEFVKQQIATMEQRVEGLVMGNSYDSMLLEKNKQGNSQWLEASLASIRYGGEQTTF</sequence>
<protein>
    <submittedName>
        <fullName evidence="2">Uncharacterized protein</fullName>
    </submittedName>
</protein>
<comment type="caution">
    <text evidence="2">The sequence shown here is derived from an EMBL/GenBank/DDBJ whole genome shotgun (WGS) entry which is preliminary data.</text>
</comment>
<accession>A0AAN6RZP3</accession>
<feature type="signal peptide" evidence="1">
    <location>
        <begin position="1"/>
        <end position="29"/>
    </location>
</feature>
<dbReference type="PANTHER" id="PTHR42085">
    <property type="entry name" value="F-BOX DOMAIN-CONTAINING PROTEIN"/>
    <property type="match status" value="1"/>
</dbReference>
<keyword evidence="1" id="KW-0732">Signal</keyword>
<dbReference type="InterPro" id="IPR038883">
    <property type="entry name" value="AN11006-like"/>
</dbReference>